<dbReference type="EMBL" id="JANAVB010025598">
    <property type="protein sequence ID" value="KAJ6820470.1"/>
    <property type="molecule type" value="Genomic_DNA"/>
</dbReference>
<reference evidence="2" key="2">
    <citation type="submission" date="2023-04" db="EMBL/GenBank/DDBJ databases">
        <authorList>
            <person name="Bruccoleri R.E."/>
            <person name="Oakeley E.J."/>
            <person name="Faust A.-M."/>
            <person name="Dessus-Babus S."/>
            <person name="Altorfer M."/>
            <person name="Burckhardt D."/>
            <person name="Oertli M."/>
            <person name="Naumann U."/>
            <person name="Petersen F."/>
            <person name="Wong J."/>
        </authorList>
    </citation>
    <scope>NUCLEOTIDE SEQUENCE</scope>
    <source>
        <strain evidence="2">GSM-AAB239-AS_SAM_17_03QT</strain>
        <tissue evidence="2">Leaf</tissue>
    </source>
</reference>
<evidence type="ECO:0000256" key="1">
    <source>
        <dbReference type="SAM" id="MobiDB-lite"/>
    </source>
</evidence>
<dbReference type="Proteomes" id="UP001140949">
    <property type="component" value="Unassembled WGS sequence"/>
</dbReference>
<organism evidence="2 3">
    <name type="scientific">Iris pallida</name>
    <name type="common">Sweet iris</name>
    <dbReference type="NCBI Taxonomy" id="29817"/>
    <lineage>
        <taxon>Eukaryota</taxon>
        <taxon>Viridiplantae</taxon>
        <taxon>Streptophyta</taxon>
        <taxon>Embryophyta</taxon>
        <taxon>Tracheophyta</taxon>
        <taxon>Spermatophyta</taxon>
        <taxon>Magnoliopsida</taxon>
        <taxon>Liliopsida</taxon>
        <taxon>Asparagales</taxon>
        <taxon>Iridaceae</taxon>
        <taxon>Iridoideae</taxon>
        <taxon>Irideae</taxon>
        <taxon>Iris</taxon>
    </lineage>
</organism>
<evidence type="ECO:0000313" key="3">
    <source>
        <dbReference type="Proteomes" id="UP001140949"/>
    </source>
</evidence>
<gene>
    <name evidence="2" type="ORF">M6B38_397175</name>
</gene>
<name>A0AAX6FVS1_IRIPA</name>
<reference evidence="2" key="1">
    <citation type="journal article" date="2023" name="GigaByte">
        <title>Genome assembly of the bearded iris, Iris pallida Lam.</title>
        <authorList>
            <person name="Bruccoleri R.E."/>
            <person name="Oakeley E.J."/>
            <person name="Faust A.M.E."/>
            <person name="Altorfer M."/>
            <person name="Dessus-Babus S."/>
            <person name="Burckhardt D."/>
            <person name="Oertli M."/>
            <person name="Naumann U."/>
            <person name="Petersen F."/>
            <person name="Wong J."/>
        </authorList>
    </citation>
    <scope>NUCLEOTIDE SEQUENCE</scope>
    <source>
        <strain evidence="2">GSM-AAB239-AS_SAM_17_03QT</strain>
    </source>
</reference>
<proteinExistence type="predicted"/>
<comment type="caution">
    <text evidence="2">The sequence shown here is derived from an EMBL/GenBank/DDBJ whole genome shotgun (WGS) entry which is preliminary data.</text>
</comment>
<dbReference type="AlphaFoldDB" id="A0AAX6FVS1"/>
<feature type="region of interest" description="Disordered" evidence="1">
    <location>
        <begin position="89"/>
        <end position="122"/>
    </location>
</feature>
<keyword evidence="3" id="KW-1185">Reference proteome</keyword>
<accession>A0AAX6FVS1</accession>
<sequence length="257" mass="27536">MGGTGLVGHGRWLRAQARPSARRWSLARRLDADGCPPRRWGRRESEGSVAWWRLAPADLDAGCVGDGAWRNGVRPISGPRSVEVLAKSSGGAEEKFESRSGTLAPSLAAKKGRGRGRRSGAGEKLPGLDVGWSLLAASGGPRAGLDMWSTLDSTTTRKCEKFAADCGRTRGRARWGRLGTASETQVLKVRRPSATLARNWPDRPRRTIWWVRRTTTGTSGRKEHPGVPERGGARSPGRPEKSAALGQCPGSEVSGGI</sequence>
<feature type="region of interest" description="Disordered" evidence="1">
    <location>
        <begin position="214"/>
        <end position="257"/>
    </location>
</feature>
<evidence type="ECO:0000313" key="2">
    <source>
        <dbReference type="EMBL" id="KAJ6820470.1"/>
    </source>
</evidence>
<protein>
    <submittedName>
        <fullName evidence="2">Skin secretory protein xP2-like</fullName>
    </submittedName>
</protein>